<evidence type="ECO:0000313" key="2">
    <source>
        <dbReference type="EMBL" id="EAW15281.1"/>
    </source>
</evidence>
<feature type="region of interest" description="Disordered" evidence="1">
    <location>
        <begin position="1"/>
        <end position="57"/>
    </location>
</feature>
<accession>A1C4E1</accession>
<keyword evidence="3" id="KW-1185">Reference proteome</keyword>
<proteinExistence type="predicted"/>
<organism evidence="2 3">
    <name type="scientific">Aspergillus clavatus (strain ATCC 1007 / CBS 513.65 / DSM 816 / NCTC 3887 / NRRL 1 / QM 1276 / 107)</name>
    <dbReference type="NCBI Taxonomy" id="344612"/>
    <lineage>
        <taxon>Eukaryota</taxon>
        <taxon>Fungi</taxon>
        <taxon>Dikarya</taxon>
        <taxon>Ascomycota</taxon>
        <taxon>Pezizomycotina</taxon>
        <taxon>Eurotiomycetes</taxon>
        <taxon>Eurotiomycetidae</taxon>
        <taxon>Eurotiales</taxon>
        <taxon>Aspergillaceae</taxon>
        <taxon>Aspergillus</taxon>
        <taxon>Aspergillus subgen. Fumigati</taxon>
    </lineage>
</organism>
<dbReference type="HOGENOM" id="CLU_1767638_0_0_1"/>
<dbReference type="GeneID" id="4709047"/>
<protein>
    <submittedName>
        <fullName evidence="2">Uncharacterized protein</fullName>
    </submittedName>
</protein>
<dbReference type="Proteomes" id="UP000006701">
    <property type="component" value="Unassembled WGS sequence"/>
</dbReference>
<dbReference type="EMBL" id="DS026990">
    <property type="protein sequence ID" value="EAW15281.1"/>
    <property type="molecule type" value="Genomic_DNA"/>
</dbReference>
<dbReference type="AlphaFoldDB" id="A1C4E1"/>
<evidence type="ECO:0000256" key="1">
    <source>
        <dbReference type="SAM" id="MobiDB-lite"/>
    </source>
</evidence>
<gene>
    <name evidence="2" type="ORF">ACLA_059470</name>
</gene>
<sequence length="147" mass="16404">MEEAHDTIRSRATTFRFDEDDDEDADTLSISSSTSSSRHTSTRTPRSKPKAMENSSSVIRHSVAAAMRAMALRCRVSALSHPDIHGPTRTPSNGYVASNKGLQEQVTSCNHNHNNNNKNKRRKYTRFVPSRKLGSLAEQTMRTQMVG</sequence>
<evidence type="ECO:0000313" key="3">
    <source>
        <dbReference type="Proteomes" id="UP000006701"/>
    </source>
</evidence>
<feature type="compositionally biased region" description="Low complexity" evidence="1">
    <location>
        <begin position="27"/>
        <end position="44"/>
    </location>
</feature>
<dbReference type="VEuPathDB" id="FungiDB:ACLA_059470"/>
<name>A1C4E1_ASPCL</name>
<dbReference type="RefSeq" id="XP_001276707.1">
    <property type="nucleotide sequence ID" value="XM_001276706.1"/>
</dbReference>
<reference evidence="2 3" key="1">
    <citation type="journal article" date="2008" name="PLoS Genet.">
        <title>Genomic islands in the pathogenic filamentous fungus Aspergillus fumigatus.</title>
        <authorList>
            <person name="Fedorova N.D."/>
            <person name="Khaldi N."/>
            <person name="Joardar V.S."/>
            <person name="Maiti R."/>
            <person name="Amedeo P."/>
            <person name="Anderson M.J."/>
            <person name="Crabtree J."/>
            <person name="Silva J.C."/>
            <person name="Badger J.H."/>
            <person name="Albarraq A."/>
            <person name="Angiuoli S."/>
            <person name="Bussey H."/>
            <person name="Bowyer P."/>
            <person name="Cotty P.J."/>
            <person name="Dyer P.S."/>
            <person name="Egan A."/>
            <person name="Galens K."/>
            <person name="Fraser-Liggett C.M."/>
            <person name="Haas B.J."/>
            <person name="Inman J.M."/>
            <person name="Kent R."/>
            <person name="Lemieux S."/>
            <person name="Malavazi I."/>
            <person name="Orvis J."/>
            <person name="Roemer T."/>
            <person name="Ronning C.M."/>
            <person name="Sundaram J.P."/>
            <person name="Sutton G."/>
            <person name="Turner G."/>
            <person name="Venter J.C."/>
            <person name="White O.R."/>
            <person name="Whitty B.R."/>
            <person name="Youngman P."/>
            <person name="Wolfe K.H."/>
            <person name="Goldman G.H."/>
            <person name="Wortman J.R."/>
            <person name="Jiang B."/>
            <person name="Denning D.W."/>
            <person name="Nierman W.C."/>
        </authorList>
    </citation>
    <scope>NUCLEOTIDE SEQUENCE [LARGE SCALE GENOMIC DNA]</scope>
    <source>
        <strain evidence="3">ATCC 1007 / CBS 513.65 / DSM 816 / NCTC 3887 / NRRL 1</strain>
    </source>
</reference>
<dbReference type="KEGG" id="act:ACLA_059470"/>